<reference evidence="3 4" key="1">
    <citation type="submission" date="2020-04" db="EMBL/GenBank/DDBJ databases">
        <title>Zoogloea sp. G-4-1-14 isolated from soil.</title>
        <authorList>
            <person name="Dahal R.H."/>
        </authorList>
    </citation>
    <scope>NUCLEOTIDE SEQUENCE [LARGE SCALE GENOMIC DNA]</scope>
    <source>
        <strain evidence="3 4">G-4-1-14</strain>
    </source>
</reference>
<dbReference type="PIRSF" id="PIRSF006221">
    <property type="entry name" value="Ketosamine-3-kinase"/>
    <property type="match status" value="1"/>
</dbReference>
<dbReference type="PANTHER" id="PTHR12149">
    <property type="entry name" value="FRUCTOSAMINE 3 KINASE-RELATED PROTEIN"/>
    <property type="match status" value="1"/>
</dbReference>
<dbReference type="Gene3D" id="3.90.1200.10">
    <property type="match status" value="1"/>
</dbReference>
<dbReference type="SUPFAM" id="SSF56112">
    <property type="entry name" value="Protein kinase-like (PK-like)"/>
    <property type="match status" value="1"/>
</dbReference>
<evidence type="ECO:0000256" key="2">
    <source>
        <dbReference type="PIRNR" id="PIRNR006221"/>
    </source>
</evidence>
<keyword evidence="2" id="KW-0808">Transferase</keyword>
<dbReference type="InterPro" id="IPR011009">
    <property type="entry name" value="Kinase-like_dom_sf"/>
</dbReference>
<keyword evidence="4" id="KW-1185">Reference proteome</keyword>
<sequence>MPVPVPSFLNSVLGGSWTARPLDVSDFAATWRADGPDGALFVKAVPLARASMLEAEADGLAALAATGTVRTPQLAGCWRDGERDQCLLAMEWLDLARPDQRFGERLGHALGALHRTPPPEGDGRFGWHRNNVLGATPQLNTWSPQDGRAGWLRFLTDQRLGALRERLARRGAPPGLLTALDPLIDGLEHFFPADFSPRASLIHGDLWSGNRAMLKDGSPVIFDPAVSISDPEAELAMLELFGPAPAGFAEAYAEAGLQPGGSAEGAMQRRKLYQLYHLLNHALLYGGSYLSEAERVARALLPR</sequence>
<accession>A0A848FYP8</accession>
<dbReference type="Proteomes" id="UP000580043">
    <property type="component" value="Unassembled WGS sequence"/>
</dbReference>
<dbReference type="GO" id="GO:0016301">
    <property type="term" value="F:kinase activity"/>
    <property type="evidence" value="ECO:0007669"/>
    <property type="project" value="UniProtKB-UniRule"/>
</dbReference>
<keyword evidence="2 3" id="KW-0418">Kinase</keyword>
<evidence type="ECO:0000313" key="3">
    <source>
        <dbReference type="EMBL" id="NML25038.1"/>
    </source>
</evidence>
<name>A0A848FYP8_9RHOO</name>
<dbReference type="Pfam" id="PF03881">
    <property type="entry name" value="Fructosamin_kin"/>
    <property type="match status" value="1"/>
</dbReference>
<evidence type="ECO:0000256" key="1">
    <source>
        <dbReference type="ARBA" id="ARBA00009460"/>
    </source>
</evidence>
<organism evidence="3 4">
    <name type="scientific">Zoogloea dura</name>
    <dbReference type="NCBI Taxonomy" id="2728840"/>
    <lineage>
        <taxon>Bacteria</taxon>
        <taxon>Pseudomonadati</taxon>
        <taxon>Pseudomonadota</taxon>
        <taxon>Betaproteobacteria</taxon>
        <taxon>Rhodocyclales</taxon>
        <taxon>Zoogloeaceae</taxon>
        <taxon>Zoogloea</taxon>
    </lineage>
</organism>
<dbReference type="Gene3D" id="3.30.200.20">
    <property type="entry name" value="Phosphorylase Kinase, domain 1"/>
    <property type="match status" value="1"/>
</dbReference>
<comment type="similarity">
    <text evidence="1 2">Belongs to the fructosamine kinase family.</text>
</comment>
<dbReference type="PANTHER" id="PTHR12149:SF8">
    <property type="entry name" value="PROTEIN-RIBULOSAMINE 3-KINASE"/>
    <property type="match status" value="1"/>
</dbReference>
<protein>
    <submittedName>
        <fullName evidence="3">Fructosamine kinase family protein</fullName>
    </submittedName>
</protein>
<comment type="caution">
    <text evidence="3">The sequence shown here is derived from an EMBL/GenBank/DDBJ whole genome shotgun (WGS) entry which is preliminary data.</text>
</comment>
<dbReference type="EMBL" id="JABBGA010000003">
    <property type="protein sequence ID" value="NML25038.1"/>
    <property type="molecule type" value="Genomic_DNA"/>
</dbReference>
<gene>
    <name evidence="3" type="ORF">HHL15_04760</name>
</gene>
<proteinExistence type="inferred from homology"/>
<dbReference type="InterPro" id="IPR016477">
    <property type="entry name" value="Fructo-/Ketosamine-3-kinase"/>
</dbReference>
<evidence type="ECO:0000313" key="4">
    <source>
        <dbReference type="Proteomes" id="UP000580043"/>
    </source>
</evidence>
<dbReference type="AlphaFoldDB" id="A0A848FYP8"/>